<feature type="compositionally biased region" description="Basic and acidic residues" evidence="2">
    <location>
        <begin position="464"/>
        <end position="473"/>
    </location>
</feature>
<keyword evidence="3" id="KW-1133">Transmembrane helix</keyword>
<evidence type="ECO:0000259" key="4">
    <source>
        <dbReference type="Pfam" id="PF01551"/>
    </source>
</evidence>
<dbReference type="EMBL" id="FRDI01000003">
    <property type="protein sequence ID" value="SHN54032.1"/>
    <property type="molecule type" value="Genomic_DNA"/>
</dbReference>
<dbReference type="STRING" id="1121455.SAMN02745728_00484"/>
<sequence>MSRSRRGGFASVLIGLFLLVVLGIVVFLMFKDNTIPEVSLTPKTAYTSPKQEFTLKVSDVDSGVQSVVVTVKKGDNISTVLNQVFSPAVKSQELKFSLADTGIKDGKLELEVVVNDSSYAGFGRGNKNIIKLPLTIDMTPPRFEVKTMPPYIRKGGTACAVYSVNKDTASTGVKVGDYFFEGFKQANGDYLVFFAFPYHMTPNEFSPQLIAEDLAGNIGKIPLAVNRINREFRKDNIPITDNFLDTKMPEFEQDIPGEMTNLERFLKVNSELRKANQDTIRALVSKTNPEPLWTGVFLRLPNAATRAGFADHRTYMYNNQKIDEQTHLGQDLASLAQSPIPAANNGIIVFVGSLGIYGHLVVIDHGCGLQTLYSHLNDYSVEVGQAVKKGDIIGRTGKTGMAAGDHLHFGVTVGGIEVMPLEWFDPHWIKDNIVDRVNSAGGSMQPITVLPDIYATPTAPPANSDKKATDKPDKKAKKATKKTTEKKNKKATN</sequence>
<gene>
    <name evidence="5" type="ORF">SAMN02745728_00484</name>
</gene>
<feature type="region of interest" description="Disordered" evidence="2">
    <location>
        <begin position="453"/>
        <end position="493"/>
    </location>
</feature>
<dbReference type="Pfam" id="PF01551">
    <property type="entry name" value="Peptidase_M23"/>
    <property type="match status" value="1"/>
</dbReference>
<dbReference type="CDD" id="cd12797">
    <property type="entry name" value="M23_peptidase"/>
    <property type="match status" value="1"/>
</dbReference>
<organism evidence="5 6">
    <name type="scientific">Desulfovibrio litoralis DSM 11393</name>
    <dbReference type="NCBI Taxonomy" id="1121455"/>
    <lineage>
        <taxon>Bacteria</taxon>
        <taxon>Pseudomonadati</taxon>
        <taxon>Thermodesulfobacteriota</taxon>
        <taxon>Desulfovibrionia</taxon>
        <taxon>Desulfovibrionales</taxon>
        <taxon>Desulfovibrionaceae</taxon>
        <taxon>Desulfovibrio</taxon>
    </lineage>
</organism>
<dbReference type="AlphaFoldDB" id="A0A1M7S6Q8"/>
<dbReference type="Proteomes" id="UP000186469">
    <property type="component" value="Unassembled WGS sequence"/>
</dbReference>
<reference evidence="5 6" key="1">
    <citation type="submission" date="2016-12" db="EMBL/GenBank/DDBJ databases">
        <authorList>
            <person name="Song W.-J."/>
            <person name="Kurnit D.M."/>
        </authorList>
    </citation>
    <scope>NUCLEOTIDE SEQUENCE [LARGE SCALE GENOMIC DNA]</scope>
    <source>
        <strain evidence="5 6">DSM 11393</strain>
    </source>
</reference>
<feature type="domain" description="M23ase beta-sheet core" evidence="4">
    <location>
        <begin position="326"/>
        <end position="419"/>
    </location>
</feature>
<keyword evidence="3" id="KW-0812">Transmembrane</keyword>
<evidence type="ECO:0000256" key="2">
    <source>
        <dbReference type="SAM" id="MobiDB-lite"/>
    </source>
</evidence>
<evidence type="ECO:0000313" key="5">
    <source>
        <dbReference type="EMBL" id="SHN54032.1"/>
    </source>
</evidence>
<dbReference type="InterPro" id="IPR050570">
    <property type="entry name" value="Cell_wall_metabolism_enzyme"/>
</dbReference>
<dbReference type="GO" id="GO:0004222">
    <property type="term" value="F:metalloendopeptidase activity"/>
    <property type="evidence" value="ECO:0007669"/>
    <property type="project" value="TreeGrafter"/>
</dbReference>
<dbReference type="InterPro" id="IPR011055">
    <property type="entry name" value="Dup_hybrid_motif"/>
</dbReference>
<feature type="transmembrane region" description="Helical" evidence="3">
    <location>
        <begin position="7"/>
        <end position="30"/>
    </location>
</feature>
<dbReference type="PANTHER" id="PTHR21666:SF289">
    <property type="entry name" value="L-ALA--D-GLU ENDOPEPTIDASE"/>
    <property type="match status" value="1"/>
</dbReference>
<dbReference type="SUPFAM" id="SSF51261">
    <property type="entry name" value="Duplicated hybrid motif"/>
    <property type="match status" value="1"/>
</dbReference>
<keyword evidence="3" id="KW-0472">Membrane</keyword>
<proteinExistence type="predicted"/>
<accession>A0A1M7S6Q8</accession>
<protein>
    <submittedName>
        <fullName evidence="5">Peptidase family M23</fullName>
    </submittedName>
</protein>
<dbReference type="InterPro" id="IPR016047">
    <property type="entry name" value="M23ase_b-sheet_dom"/>
</dbReference>
<dbReference type="OrthoDB" id="9765786at2"/>
<evidence type="ECO:0000256" key="1">
    <source>
        <dbReference type="ARBA" id="ARBA00022729"/>
    </source>
</evidence>
<dbReference type="PANTHER" id="PTHR21666">
    <property type="entry name" value="PEPTIDASE-RELATED"/>
    <property type="match status" value="1"/>
</dbReference>
<dbReference type="Gene3D" id="2.70.70.10">
    <property type="entry name" value="Glucose Permease (Domain IIA)"/>
    <property type="match status" value="1"/>
</dbReference>
<evidence type="ECO:0000256" key="3">
    <source>
        <dbReference type="SAM" id="Phobius"/>
    </source>
</evidence>
<dbReference type="RefSeq" id="WP_072696168.1">
    <property type="nucleotide sequence ID" value="NZ_FRDI01000003.1"/>
</dbReference>
<keyword evidence="6" id="KW-1185">Reference proteome</keyword>
<keyword evidence="1" id="KW-0732">Signal</keyword>
<evidence type="ECO:0000313" key="6">
    <source>
        <dbReference type="Proteomes" id="UP000186469"/>
    </source>
</evidence>
<name>A0A1M7S6Q8_9BACT</name>